<dbReference type="InterPro" id="IPR013792">
    <property type="entry name" value="RNA3'P_cycl/enolpyr_Trfase_a/b"/>
</dbReference>
<evidence type="ECO:0000259" key="5">
    <source>
        <dbReference type="Pfam" id="PF01137"/>
    </source>
</evidence>
<dbReference type="InterPro" id="IPR023797">
    <property type="entry name" value="RNA3'_phos_cyclase_dom"/>
</dbReference>
<dbReference type="EMBL" id="CAJZBQ010000046">
    <property type="protein sequence ID" value="CAG9328550.1"/>
    <property type="molecule type" value="Genomic_DNA"/>
</dbReference>
<dbReference type="InterPro" id="IPR000228">
    <property type="entry name" value="RNA3'_term_phos_cyc"/>
</dbReference>
<evidence type="ECO:0000256" key="2">
    <source>
        <dbReference type="ARBA" id="ARBA00024481"/>
    </source>
</evidence>
<keyword evidence="7" id="KW-1185">Reference proteome</keyword>
<dbReference type="NCBIfam" id="TIGR03399">
    <property type="entry name" value="RNA_3prim_cycl"/>
    <property type="match status" value="1"/>
</dbReference>
<feature type="binding site" evidence="4">
    <location>
        <position position="104"/>
    </location>
    <ligand>
        <name>ATP</name>
        <dbReference type="ChEBI" id="CHEBI:30616"/>
    </ligand>
</feature>
<evidence type="ECO:0000256" key="3">
    <source>
        <dbReference type="PIRSR" id="PIRSR005378-1"/>
    </source>
</evidence>
<dbReference type="AlphaFoldDB" id="A0AAU9K5V9"/>
<dbReference type="InterPro" id="IPR037136">
    <property type="entry name" value="RNA3'_phos_cyclase_dom_sf"/>
</dbReference>
<dbReference type="EC" id="6.5.1.4" evidence="1"/>
<reference evidence="6" key="1">
    <citation type="submission" date="2021-09" db="EMBL/GenBank/DDBJ databases">
        <authorList>
            <consortium name="AG Swart"/>
            <person name="Singh M."/>
            <person name="Singh A."/>
            <person name="Seah K."/>
            <person name="Emmerich C."/>
        </authorList>
    </citation>
    <scope>NUCLEOTIDE SEQUENCE</scope>
    <source>
        <strain evidence="6">ATCC30299</strain>
    </source>
</reference>
<feature type="domain" description="RNA 3'-terminal phosphate cyclase" evidence="5">
    <location>
        <begin position="14"/>
        <end position="339"/>
    </location>
</feature>
<organism evidence="6 7">
    <name type="scientific">Blepharisma stoltei</name>
    <dbReference type="NCBI Taxonomy" id="1481888"/>
    <lineage>
        <taxon>Eukaryota</taxon>
        <taxon>Sar</taxon>
        <taxon>Alveolata</taxon>
        <taxon>Ciliophora</taxon>
        <taxon>Postciliodesmatophora</taxon>
        <taxon>Heterotrichea</taxon>
        <taxon>Heterotrichida</taxon>
        <taxon>Blepharismidae</taxon>
        <taxon>Blepharisma</taxon>
    </lineage>
</organism>
<dbReference type="Pfam" id="PF01137">
    <property type="entry name" value="RTC"/>
    <property type="match status" value="1"/>
</dbReference>
<feature type="active site" description="Tele-AMP-histidine intermediate" evidence="3">
    <location>
        <position position="323"/>
    </location>
</feature>
<protein>
    <recommendedName>
        <fullName evidence="1">RNA 3'-terminal-phosphate cyclase (ATP)</fullName>
        <ecNumber evidence="1">6.5.1.4</ecNumber>
    </recommendedName>
</protein>
<dbReference type="PIRSF" id="PIRSF005378">
    <property type="entry name" value="RNA3'_term_phos_cycl_euk"/>
    <property type="match status" value="1"/>
</dbReference>
<sequence>MEGRTLEVDGSLFEGGGQIVRVSLCLAIIKGIPVTIRNIRAGRPNPGLARSHLSSVELLRDICNGELRGGHLSSTELTLIPGPISGGVYSVDCHSAGSISLIFQAILPVLYKTNSEVTIKGGTDVSHSPPTHFIENVLQPILARIGVNFDYSVKRFGFYPRGGGEVLLKIEPSESLAGIEIVESGGNPRYFGELLYCRNRKRRKGDIGDDEYLNRITKAAKNELGISGGRINVREADGLSRCVVNNFWAVTENGNILHNSDIESFNSKQNPKPEETVSKIASELEDQVNSGACVDNYLQDQLLIFLSMAKSPSVIKIHSLTQHSVAVINLITQVGLASISVEGNMMRIEPQNELSA</sequence>
<dbReference type="Proteomes" id="UP001162131">
    <property type="component" value="Unassembled WGS sequence"/>
</dbReference>
<gene>
    <name evidence="6" type="ORF">BSTOLATCC_MIC46547</name>
</gene>
<keyword evidence="4" id="KW-0067">ATP-binding</keyword>
<dbReference type="Gene3D" id="3.65.10.20">
    <property type="entry name" value="RNA 3'-terminal phosphate cyclase domain"/>
    <property type="match status" value="1"/>
</dbReference>
<dbReference type="GO" id="GO:0003963">
    <property type="term" value="F:RNA-3'-phosphate cyclase activity"/>
    <property type="evidence" value="ECO:0007669"/>
    <property type="project" value="UniProtKB-EC"/>
</dbReference>
<dbReference type="Gene3D" id="3.30.360.20">
    <property type="entry name" value="RNA 3'-terminal phosphate cyclase, insert domain"/>
    <property type="match status" value="1"/>
</dbReference>
<feature type="binding site" evidence="4">
    <location>
        <begin position="297"/>
        <end position="301"/>
    </location>
    <ligand>
        <name>ATP</name>
        <dbReference type="ChEBI" id="CHEBI:30616"/>
    </ligand>
</feature>
<dbReference type="InterPro" id="IPR017770">
    <property type="entry name" value="RNA3'_term_phos_cyc_type_1"/>
</dbReference>
<accession>A0AAU9K5V9</accession>
<evidence type="ECO:0000313" key="7">
    <source>
        <dbReference type="Proteomes" id="UP001162131"/>
    </source>
</evidence>
<dbReference type="PANTHER" id="PTHR11096">
    <property type="entry name" value="RNA 3' TERMINAL PHOSPHATE CYCLASE"/>
    <property type="match status" value="1"/>
</dbReference>
<comment type="catalytic activity">
    <reaction evidence="2">
        <text>a 3'-end 3'-phospho-ribonucleotide-RNA + ATP = a 3'-end 2',3'-cyclophospho-ribonucleotide-RNA + AMP + diphosphate</text>
        <dbReference type="Rhea" id="RHEA:23976"/>
        <dbReference type="Rhea" id="RHEA-COMP:10463"/>
        <dbReference type="Rhea" id="RHEA-COMP:10464"/>
        <dbReference type="ChEBI" id="CHEBI:30616"/>
        <dbReference type="ChEBI" id="CHEBI:33019"/>
        <dbReference type="ChEBI" id="CHEBI:83062"/>
        <dbReference type="ChEBI" id="CHEBI:83064"/>
        <dbReference type="ChEBI" id="CHEBI:456215"/>
        <dbReference type="EC" id="6.5.1.4"/>
    </reaction>
</comment>
<comment type="caution">
    <text evidence="6">The sequence shown here is derived from an EMBL/GenBank/DDBJ whole genome shotgun (WGS) entry which is preliminary data.</text>
</comment>
<dbReference type="PANTHER" id="PTHR11096:SF0">
    <property type="entry name" value="RNA 3'-TERMINAL PHOSPHATE CYCLASE"/>
    <property type="match status" value="1"/>
</dbReference>
<evidence type="ECO:0000256" key="4">
    <source>
        <dbReference type="PIRSR" id="PIRSR005378-2"/>
    </source>
</evidence>
<name>A0AAU9K5V9_9CILI</name>
<proteinExistence type="predicted"/>
<dbReference type="GO" id="GO:0006396">
    <property type="term" value="P:RNA processing"/>
    <property type="evidence" value="ECO:0007669"/>
    <property type="project" value="InterPro"/>
</dbReference>
<keyword evidence="4" id="KW-0547">Nucleotide-binding</keyword>
<evidence type="ECO:0000313" key="6">
    <source>
        <dbReference type="EMBL" id="CAG9328550.1"/>
    </source>
</evidence>
<dbReference type="InterPro" id="IPR036553">
    <property type="entry name" value="RPTC_insert"/>
</dbReference>
<evidence type="ECO:0000256" key="1">
    <source>
        <dbReference type="ARBA" id="ARBA00012725"/>
    </source>
</evidence>
<dbReference type="SUPFAM" id="SSF55205">
    <property type="entry name" value="EPT/RTPC-like"/>
    <property type="match status" value="1"/>
</dbReference>
<dbReference type="GO" id="GO:0005524">
    <property type="term" value="F:ATP binding"/>
    <property type="evidence" value="ECO:0007669"/>
    <property type="project" value="UniProtKB-KW"/>
</dbReference>